<evidence type="ECO:0000256" key="2">
    <source>
        <dbReference type="SAM" id="MobiDB-lite"/>
    </source>
</evidence>
<proteinExistence type="predicted"/>
<evidence type="ECO:0000313" key="4">
    <source>
        <dbReference type="WBParaSite" id="ACRNAN_scaffold7758.g32532.t1"/>
    </source>
</evidence>
<dbReference type="AlphaFoldDB" id="A0A914EGR7"/>
<evidence type="ECO:0000313" key="3">
    <source>
        <dbReference type="Proteomes" id="UP000887540"/>
    </source>
</evidence>
<name>A0A914EGR7_9BILA</name>
<accession>A0A914EGR7</accession>
<feature type="region of interest" description="Disordered" evidence="2">
    <location>
        <begin position="1"/>
        <end position="27"/>
    </location>
</feature>
<feature type="coiled-coil region" evidence="1">
    <location>
        <begin position="41"/>
        <end position="75"/>
    </location>
</feature>
<keyword evidence="1" id="KW-0175">Coiled coil</keyword>
<keyword evidence="3" id="KW-1185">Reference proteome</keyword>
<dbReference type="WBParaSite" id="ACRNAN_scaffold7758.g32532.t1">
    <property type="protein sequence ID" value="ACRNAN_scaffold7758.g32532.t1"/>
    <property type="gene ID" value="ACRNAN_scaffold7758.g32532"/>
</dbReference>
<sequence length="375" mass="42773">MSCSKSYIPKSEFGRDEQNSKFDSQINDDTMEEAIDYKQLSKEYERKFETTKNELRRLQIAYNDLQRELHQVQLDQDFNNKMLEIRCQLLTDVRQSLNCLEAEDRGYLLIAKAKNTAGGQYRLATGFERPPESQTSNMTRSSTLVGGMGINHIETDHQSYLPQRNTFLPRTSRIEETESDTTQSSDNLEQYKCPQIGVDCRENFRPAADPNNYLLSSDVSNESSSSLGEIPINAKPSLMRNQNTNTSSQVISSDEEALLLSSAKTIQEYQTPTKKQEFTKFERMENSDWGCNDYNNNGSREKSCIKNATNNDHYGVQINRASRQELIENRLNLMQSVKAEIFKEGIPQPHGRGFGGNKGKKKVPVLSENPEDGNW</sequence>
<reference evidence="4" key="1">
    <citation type="submission" date="2022-11" db="UniProtKB">
        <authorList>
            <consortium name="WormBaseParasite"/>
        </authorList>
    </citation>
    <scope>IDENTIFICATION</scope>
</reference>
<dbReference type="Proteomes" id="UP000887540">
    <property type="component" value="Unplaced"/>
</dbReference>
<feature type="region of interest" description="Disordered" evidence="2">
    <location>
        <begin position="170"/>
        <end position="189"/>
    </location>
</feature>
<organism evidence="3 4">
    <name type="scientific">Acrobeloides nanus</name>
    <dbReference type="NCBI Taxonomy" id="290746"/>
    <lineage>
        <taxon>Eukaryota</taxon>
        <taxon>Metazoa</taxon>
        <taxon>Ecdysozoa</taxon>
        <taxon>Nematoda</taxon>
        <taxon>Chromadorea</taxon>
        <taxon>Rhabditida</taxon>
        <taxon>Tylenchina</taxon>
        <taxon>Cephalobomorpha</taxon>
        <taxon>Cephaloboidea</taxon>
        <taxon>Cephalobidae</taxon>
        <taxon>Acrobeloides</taxon>
    </lineage>
</organism>
<feature type="region of interest" description="Disordered" evidence="2">
    <location>
        <begin position="344"/>
        <end position="375"/>
    </location>
</feature>
<evidence type="ECO:0000256" key="1">
    <source>
        <dbReference type="SAM" id="Coils"/>
    </source>
</evidence>
<protein>
    <submittedName>
        <fullName evidence="4">Uncharacterized protein</fullName>
    </submittedName>
</protein>